<dbReference type="OrthoDB" id="9803863at2"/>
<dbReference type="InterPro" id="IPR013783">
    <property type="entry name" value="Ig-like_fold"/>
</dbReference>
<dbReference type="FunFam" id="2.60.40.10:FF:000495">
    <property type="entry name" value="Periplasmic beta-glucosidase"/>
    <property type="match status" value="1"/>
</dbReference>
<reference evidence="7 8" key="1">
    <citation type="submission" date="2019-09" db="EMBL/GenBank/DDBJ databases">
        <title>Mumia zhuanghuii sp. nov. isolated from the intestinal contents of plateau pika (Ochotona curzoniae) in the Qinghai-Tibet plateau of China.</title>
        <authorList>
            <person name="Tian Z."/>
        </authorList>
    </citation>
    <scope>NUCLEOTIDE SEQUENCE [LARGE SCALE GENOMIC DNA]</scope>
    <source>
        <strain evidence="8">350</strain>
    </source>
</reference>
<evidence type="ECO:0000256" key="2">
    <source>
        <dbReference type="ARBA" id="ARBA00022801"/>
    </source>
</evidence>
<organism evidence="7 8">
    <name type="scientific">Mumia zhuanghuii</name>
    <dbReference type="NCBI Taxonomy" id="2585211"/>
    <lineage>
        <taxon>Bacteria</taxon>
        <taxon>Bacillati</taxon>
        <taxon>Actinomycetota</taxon>
        <taxon>Actinomycetes</taxon>
        <taxon>Propionibacteriales</taxon>
        <taxon>Nocardioidaceae</taxon>
        <taxon>Mumia</taxon>
    </lineage>
</organism>
<feature type="domain" description="Fibronectin type III-like" evidence="6">
    <location>
        <begin position="601"/>
        <end position="671"/>
    </location>
</feature>
<dbReference type="InterPro" id="IPR050288">
    <property type="entry name" value="Cellulose_deg_GH3"/>
</dbReference>
<comment type="similarity">
    <text evidence="1">Belongs to the glycosyl hydrolase 3 family.</text>
</comment>
<dbReference type="Gene3D" id="3.40.50.1700">
    <property type="entry name" value="Glycoside hydrolase family 3 C-terminal domain"/>
    <property type="match status" value="1"/>
</dbReference>
<dbReference type="InterPro" id="IPR036962">
    <property type="entry name" value="Glyco_hydro_3_N_sf"/>
</dbReference>
<sequence>MTEQDRPDGDAASRLTLEQKASLTSGADFWHTQGVEDAGIASIMMADGPTGLRKQDGEPGVSMGLRSSIPATCFPTATSLGSSWDTDLVERVAAAIAREARVEDVSIVLAPGVNIKRSPLCGRNFEYLSEDPYLSGELGLAFVRGLQSQGVGASIKHFAANNAETDRMRVSVDADERTLHEIYLAAFERVVTDGDPWTVMASYNKINGTYATENTWLLREVLRDTWGFAGVVVSDWGAVHDRAAALVGGTDLTMPPFGDDDAVVDAVREGSLDESVLDEAVRRVLALVGRAQAVDRDADDRDDAAAAALHETNHALAREAAAAGAVLLKNERVGGVPVLPLNDQTPLLVVGELARTPRFQGSGSSRVNPTRVDVPLDALREASSADVAFEAGYTLTGTPEEDRTLRTAAVEAAARGDRTVVCFLGLPEEYESEGYDRTHLEIPPAQVELVQELASANPRVVVVLANGGIVTPVAWSREVPALLETWLGGQAAGSATADLLLGRVEPTGRLAETIPFRLEDTPAYIDFPGHLGHSRYGEGVFVGYRYYDTKRIPPAYPFGFGLGYTTFAQSDLAVDVVGEGDGVRATVSVTVTNTGGRRGTEVVQVYVSDLEAPVARPERELKGFARVTLDPGASERITIELGPRAFAYWHPTLRRWTVEPGTFTVSIGASSADLRRSVTVQVDGDALRTPLTAESTLAEWFADPVGGPLVAKALGGKDDEPSPTETAMAAQVPLSTLAGLTGFPRADVDALVRQLTNPPAEPTTATEPDQPAEPTSDQP</sequence>
<evidence type="ECO:0000256" key="5">
    <source>
        <dbReference type="SAM" id="MobiDB-lite"/>
    </source>
</evidence>
<dbReference type="Proteomes" id="UP000307768">
    <property type="component" value="Unassembled WGS sequence"/>
</dbReference>
<evidence type="ECO:0000313" key="7">
    <source>
        <dbReference type="EMBL" id="KAA1424624.1"/>
    </source>
</evidence>
<dbReference type="InterPro" id="IPR017853">
    <property type="entry name" value="GH"/>
</dbReference>
<comment type="caution">
    <text evidence="7">The sequence shown here is derived from an EMBL/GenBank/DDBJ whole genome shotgun (WGS) entry which is preliminary data.</text>
</comment>
<comment type="function">
    <text evidence="3">Catalyzes the hydrolysis of a non-reducing terminal alpha-L-arabinopyranosidic linkage in ginsenoside Rb2 (alpha-L-arabinopyranosyl-(1-&gt;6)-alpha-D-glucopyranosyl) to release alpha-D-glucopyranosyl (Rd). It is not able to hydrolyze alpha-L-arabinofuranosyl-(1-&gt;6)-alpha-D-glucopyranosyl (Rc).</text>
</comment>
<protein>
    <recommendedName>
        <fullName evidence="4">Exo-alpha-(1-&gt;6)-L-arabinopyranosidase</fullName>
    </recommendedName>
</protein>
<dbReference type="Pfam" id="PF01915">
    <property type="entry name" value="Glyco_hydro_3_C"/>
    <property type="match status" value="1"/>
</dbReference>
<dbReference type="RefSeq" id="WP_149767597.1">
    <property type="nucleotide sequence ID" value="NZ_VDFQ02000001.1"/>
</dbReference>
<feature type="region of interest" description="Disordered" evidence="5">
    <location>
        <begin position="755"/>
        <end position="779"/>
    </location>
</feature>
<evidence type="ECO:0000256" key="4">
    <source>
        <dbReference type="ARBA" id="ARBA00074219"/>
    </source>
</evidence>
<dbReference type="InterPro" id="IPR026891">
    <property type="entry name" value="Fn3-like"/>
</dbReference>
<dbReference type="GO" id="GO:0008422">
    <property type="term" value="F:beta-glucosidase activity"/>
    <property type="evidence" value="ECO:0007669"/>
    <property type="project" value="UniProtKB-ARBA"/>
</dbReference>
<dbReference type="InterPro" id="IPR002772">
    <property type="entry name" value="Glyco_hydro_3_C"/>
</dbReference>
<gene>
    <name evidence="7" type="ORF">FE697_001470</name>
</gene>
<dbReference type="InterPro" id="IPR036881">
    <property type="entry name" value="Glyco_hydro_3_C_sf"/>
</dbReference>
<evidence type="ECO:0000256" key="1">
    <source>
        <dbReference type="ARBA" id="ARBA00005336"/>
    </source>
</evidence>
<dbReference type="EMBL" id="VDFQ02000001">
    <property type="protein sequence ID" value="KAA1424624.1"/>
    <property type="molecule type" value="Genomic_DNA"/>
</dbReference>
<dbReference type="Gene3D" id="2.60.40.10">
    <property type="entry name" value="Immunoglobulins"/>
    <property type="match status" value="1"/>
</dbReference>
<dbReference type="SUPFAM" id="SSF51445">
    <property type="entry name" value="(Trans)glycosidases"/>
    <property type="match status" value="1"/>
</dbReference>
<keyword evidence="2" id="KW-0378">Hydrolase</keyword>
<dbReference type="SMART" id="SM01217">
    <property type="entry name" value="Fn3_like"/>
    <property type="match status" value="1"/>
</dbReference>
<accession>A0A5Q6S2M3</accession>
<dbReference type="AlphaFoldDB" id="A0A5Q6S2M3"/>
<feature type="compositionally biased region" description="Low complexity" evidence="5">
    <location>
        <begin position="756"/>
        <end position="779"/>
    </location>
</feature>
<dbReference type="PANTHER" id="PTHR42715">
    <property type="entry name" value="BETA-GLUCOSIDASE"/>
    <property type="match status" value="1"/>
</dbReference>
<dbReference type="Pfam" id="PF00933">
    <property type="entry name" value="Glyco_hydro_3"/>
    <property type="match status" value="1"/>
</dbReference>
<name>A0A5Q6S2M3_9ACTN</name>
<proteinExistence type="inferred from homology"/>
<dbReference type="PRINTS" id="PR00133">
    <property type="entry name" value="GLHYDRLASE3"/>
</dbReference>
<dbReference type="SUPFAM" id="SSF52279">
    <property type="entry name" value="Beta-D-glucan exohydrolase, C-terminal domain"/>
    <property type="match status" value="1"/>
</dbReference>
<evidence type="ECO:0000256" key="3">
    <source>
        <dbReference type="ARBA" id="ARBA00058905"/>
    </source>
</evidence>
<dbReference type="Gene3D" id="3.20.20.300">
    <property type="entry name" value="Glycoside hydrolase, family 3, N-terminal domain"/>
    <property type="match status" value="1"/>
</dbReference>
<dbReference type="InterPro" id="IPR001764">
    <property type="entry name" value="Glyco_hydro_3_N"/>
</dbReference>
<dbReference type="PANTHER" id="PTHR42715:SF10">
    <property type="entry name" value="BETA-GLUCOSIDASE"/>
    <property type="match status" value="1"/>
</dbReference>
<evidence type="ECO:0000313" key="8">
    <source>
        <dbReference type="Proteomes" id="UP000307768"/>
    </source>
</evidence>
<dbReference type="Pfam" id="PF14310">
    <property type="entry name" value="Fn3-like"/>
    <property type="match status" value="1"/>
</dbReference>
<evidence type="ECO:0000259" key="6">
    <source>
        <dbReference type="SMART" id="SM01217"/>
    </source>
</evidence>
<dbReference type="GO" id="GO:0005975">
    <property type="term" value="P:carbohydrate metabolic process"/>
    <property type="evidence" value="ECO:0007669"/>
    <property type="project" value="InterPro"/>
</dbReference>